<name>A0A9P0X594_PIEBR</name>
<reference evidence="1" key="1">
    <citation type="submission" date="2022-05" db="EMBL/GenBank/DDBJ databases">
        <authorList>
            <person name="Okamura Y."/>
        </authorList>
    </citation>
    <scope>NUCLEOTIDE SEQUENCE</scope>
</reference>
<protein>
    <submittedName>
        <fullName evidence="1">Uncharacterized protein</fullName>
    </submittedName>
</protein>
<dbReference type="AlphaFoldDB" id="A0A9P0X594"/>
<dbReference type="EMBL" id="CALOZG010000002">
    <property type="protein sequence ID" value="CAH3982848.1"/>
    <property type="molecule type" value="Genomic_DNA"/>
</dbReference>
<comment type="caution">
    <text evidence="1">The sequence shown here is derived from an EMBL/GenBank/DDBJ whole genome shotgun (WGS) entry which is preliminary data.</text>
</comment>
<evidence type="ECO:0000313" key="1">
    <source>
        <dbReference type="EMBL" id="CAH3982848.1"/>
    </source>
</evidence>
<accession>A0A9P0X594</accession>
<keyword evidence="2" id="KW-1185">Reference proteome</keyword>
<organism evidence="1 2">
    <name type="scientific">Pieris brassicae</name>
    <name type="common">White butterfly</name>
    <name type="synonym">Large white butterfly</name>
    <dbReference type="NCBI Taxonomy" id="7116"/>
    <lineage>
        <taxon>Eukaryota</taxon>
        <taxon>Metazoa</taxon>
        <taxon>Ecdysozoa</taxon>
        <taxon>Arthropoda</taxon>
        <taxon>Hexapoda</taxon>
        <taxon>Insecta</taxon>
        <taxon>Pterygota</taxon>
        <taxon>Neoptera</taxon>
        <taxon>Endopterygota</taxon>
        <taxon>Lepidoptera</taxon>
        <taxon>Glossata</taxon>
        <taxon>Ditrysia</taxon>
        <taxon>Papilionoidea</taxon>
        <taxon>Pieridae</taxon>
        <taxon>Pierinae</taxon>
        <taxon>Pieris</taxon>
    </lineage>
</organism>
<sequence>MSEQFDLLSRKDAIETCQAEEANLIGSQKTLKGNRSFIWNDPFRLGPKFHRVSKRFRKLSCVSKTEDEDMPIEIPRHKSIDIGVGLARRVSLFIFTKRSVCLHPYHPYTPKQTTRKIFLRNDEKQKN</sequence>
<evidence type="ECO:0000313" key="2">
    <source>
        <dbReference type="Proteomes" id="UP001152562"/>
    </source>
</evidence>
<dbReference type="Proteomes" id="UP001152562">
    <property type="component" value="Unassembled WGS sequence"/>
</dbReference>
<gene>
    <name evidence="1" type="ORF">PIBRA_LOCUS1992</name>
</gene>
<proteinExistence type="predicted"/>